<keyword evidence="1" id="KW-0472">Membrane</keyword>
<dbReference type="Proteomes" id="UP001459277">
    <property type="component" value="Unassembled WGS sequence"/>
</dbReference>
<name>A0AAW2CKP1_9ROSI</name>
<organism evidence="2 3">
    <name type="scientific">Lithocarpus litseifolius</name>
    <dbReference type="NCBI Taxonomy" id="425828"/>
    <lineage>
        <taxon>Eukaryota</taxon>
        <taxon>Viridiplantae</taxon>
        <taxon>Streptophyta</taxon>
        <taxon>Embryophyta</taxon>
        <taxon>Tracheophyta</taxon>
        <taxon>Spermatophyta</taxon>
        <taxon>Magnoliopsida</taxon>
        <taxon>eudicotyledons</taxon>
        <taxon>Gunneridae</taxon>
        <taxon>Pentapetalae</taxon>
        <taxon>rosids</taxon>
        <taxon>fabids</taxon>
        <taxon>Fagales</taxon>
        <taxon>Fagaceae</taxon>
        <taxon>Lithocarpus</taxon>
    </lineage>
</organism>
<keyword evidence="1" id="KW-1133">Transmembrane helix</keyword>
<reference evidence="2 3" key="1">
    <citation type="submission" date="2024-01" db="EMBL/GenBank/DDBJ databases">
        <title>A telomere-to-telomere, gap-free genome of sweet tea (Lithocarpus litseifolius).</title>
        <authorList>
            <person name="Zhou J."/>
        </authorList>
    </citation>
    <scope>NUCLEOTIDE SEQUENCE [LARGE SCALE GENOMIC DNA]</scope>
    <source>
        <strain evidence="2">Zhou-2022a</strain>
        <tissue evidence="2">Leaf</tissue>
    </source>
</reference>
<proteinExistence type="predicted"/>
<keyword evidence="1" id="KW-0812">Transmembrane</keyword>
<sequence>MVYRLNLCFYFLAEALRKALTILINAISLSLVFAFLLGRKSRKTNATRENIRADVRGLGRRKQRVLQIYVSGEEKLDIGALLIYYNSGFSRTEWSRGANLIEIMQVLSILARKIDHNRYPSTSRLAEAFTR</sequence>
<dbReference type="EMBL" id="JAZDWU010000006">
    <property type="protein sequence ID" value="KAK9998338.1"/>
    <property type="molecule type" value="Genomic_DNA"/>
</dbReference>
<comment type="caution">
    <text evidence="2">The sequence shown here is derived from an EMBL/GenBank/DDBJ whole genome shotgun (WGS) entry which is preliminary data.</text>
</comment>
<evidence type="ECO:0000313" key="2">
    <source>
        <dbReference type="EMBL" id="KAK9998338.1"/>
    </source>
</evidence>
<feature type="transmembrane region" description="Helical" evidence="1">
    <location>
        <begin position="20"/>
        <end position="38"/>
    </location>
</feature>
<evidence type="ECO:0000256" key="1">
    <source>
        <dbReference type="SAM" id="Phobius"/>
    </source>
</evidence>
<evidence type="ECO:0000313" key="3">
    <source>
        <dbReference type="Proteomes" id="UP001459277"/>
    </source>
</evidence>
<protein>
    <submittedName>
        <fullName evidence="2">Uncharacterized protein</fullName>
    </submittedName>
</protein>
<gene>
    <name evidence="2" type="ORF">SO802_017941</name>
</gene>
<keyword evidence="3" id="KW-1185">Reference proteome</keyword>
<accession>A0AAW2CKP1</accession>
<dbReference type="AlphaFoldDB" id="A0AAW2CKP1"/>